<organism evidence="20 21">
    <name type="scientific">Gluconobacter japonicus</name>
    <dbReference type="NCBI Taxonomy" id="376620"/>
    <lineage>
        <taxon>Bacteria</taxon>
        <taxon>Pseudomonadati</taxon>
        <taxon>Pseudomonadota</taxon>
        <taxon>Alphaproteobacteria</taxon>
        <taxon>Acetobacterales</taxon>
        <taxon>Acetobacteraceae</taxon>
        <taxon>Gluconobacter</taxon>
    </lineage>
</organism>
<comment type="cofactor">
    <cofactor evidence="1 19">
        <name>Mg(2+)</name>
        <dbReference type="ChEBI" id="CHEBI:18420"/>
    </cofactor>
</comment>
<feature type="transmembrane region" description="Helical" evidence="19">
    <location>
        <begin position="39"/>
        <end position="59"/>
    </location>
</feature>
<dbReference type="GO" id="GO:0005886">
    <property type="term" value="C:plasma membrane"/>
    <property type="evidence" value="ECO:0007669"/>
    <property type="project" value="UniProtKB-SubCell"/>
</dbReference>
<dbReference type="PANTHER" id="PTHR34148">
    <property type="entry name" value="ADENOSYLCOBINAMIDE-GDP RIBAZOLETRANSFERASE"/>
    <property type="match status" value="1"/>
</dbReference>
<feature type="transmembrane region" description="Helical" evidence="19">
    <location>
        <begin position="139"/>
        <end position="164"/>
    </location>
</feature>
<evidence type="ECO:0000313" key="21">
    <source>
        <dbReference type="Proteomes" id="UP000661006"/>
    </source>
</evidence>
<comment type="pathway">
    <text evidence="3 19">Cofactor biosynthesis; adenosylcobalamin biosynthesis; adenosylcobalamin from cob(II)yrinate a,c-diamide: step 7/7.</text>
</comment>
<reference evidence="20" key="1">
    <citation type="submission" date="2020-04" db="EMBL/GenBank/DDBJ databases">
        <authorList>
            <person name="Sombolestani A."/>
        </authorList>
    </citation>
    <scope>NUCLEOTIDE SEQUENCE</scope>
    <source>
        <strain evidence="20">R71697</strain>
    </source>
</reference>
<evidence type="ECO:0000256" key="1">
    <source>
        <dbReference type="ARBA" id="ARBA00001946"/>
    </source>
</evidence>
<dbReference type="RefSeq" id="WP_194257866.1">
    <property type="nucleotide sequence ID" value="NZ_JABCQN010000003.1"/>
</dbReference>
<dbReference type="HAMAP" id="MF_00719">
    <property type="entry name" value="CobS"/>
    <property type="match status" value="1"/>
</dbReference>
<evidence type="ECO:0000256" key="5">
    <source>
        <dbReference type="ARBA" id="ARBA00013200"/>
    </source>
</evidence>
<dbReference type="AlphaFoldDB" id="A0A9Q2FM88"/>
<dbReference type="GeneID" id="81474831"/>
<keyword evidence="11 19" id="KW-0460">Magnesium</keyword>
<reference evidence="20" key="2">
    <citation type="submission" date="2020-11" db="EMBL/GenBank/DDBJ databases">
        <title>Description of novel Gluconobacter species.</title>
        <authorList>
            <person name="Cleenwerck I."/>
            <person name="Cnockaert M."/>
            <person name="Borremans W."/>
            <person name="Wieme A.D."/>
            <person name="De Vuyst L."/>
            <person name="Vandamme P."/>
        </authorList>
    </citation>
    <scope>NUCLEOTIDE SEQUENCE</scope>
    <source>
        <strain evidence="20">R71697</strain>
    </source>
</reference>
<keyword evidence="10 19" id="KW-0812">Transmembrane</keyword>
<name>A0A9Q2FM88_GLUJA</name>
<dbReference type="GO" id="GO:0008818">
    <property type="term" value="F:cobalamin 5'-phosphate synthase activity"/>
    <property type="evidence" value="ECO:0007669"/>
    <property type="project" value="UniProtKB-UniRule"/>
</dbReference>
<evidence type="ECO:0000256" key="13">
    <source>
        <dbReference type="ARBA" id="ARBA00023136"/>
    </source>
</evidence>
<gene>
    <name evidence="19 20" type="primary">cobS</name>
    <name evidence="20" type="ORF">HKD32_08985</name>
</gene>
<evidence type="ECO:0000256" key="19">
    <source>
        <dbReference type="HAMAP-Rule" id="MF_00719"/>
    </source>
</evidence>
<dbReference type="Proteomes" id="UP000661006">
    <property type="component" value="Unassembled WGS sequence"/>
</dbReference>
<feature type="transmembrane region" description="Helical" evidence="19">
    <location>
        <begin position="65"/>
        <end position="85"/>
    </location>
</feature>
<comment type="catalytic activity">
    <reaction evidence="17 19">
        <text>alpha-ribazole + adenosylcob(III)inamide-GDP = adenosylcob(III)alamin + GMP + H(+)</text>
        <dbReference type="Rhea" id="RHEA:16049"/>
        <dbReference type="ChEBI" id="CHEBI:10329"/>
        <dbReference type="ChEBI" id="CHEBI:15378"/>
        <dbReference type="ChEBI" id="CHEBI:18408"/>
        <dbReference type="ChEBI" id="CHEBI:58115"/>
        <dbReference type="ChEBI" id="CHEBI:60487"/>
        <dbReference type="EC" id="2.7.8.26"/>
    </reaction>
</comment>
<keyword evidence="7 19" id="KW-1003">Cell membrane</keyword>
<dbReference type="EMBL" id="JABCQN010000003">
    <property type="protein sequence ID" value="MBF0870981.1"/>
    <property type="molecule type" value="Genomic_DNA"/>
</dbReference>
<keyword evidence="8 19" id="KW-0169">Cobalamin biosynthesis</keyword>
<dbReference type="Pfam" id="PF02654">
    <property type="entry name" value="CobS"/>
    <property type="match status" value="1"/>
</dbReference>
<keyword evidence="13 19" id="KW-0472">Membrane</keyword>
<feature type="transmembrane region" description="Helical" evidence="19">
    <location>
        <begin position="184"/>
        <end position="217"/>
    </location>
</feature>
<evidence type="ECO:0000256" key="7">
    <source>
        <dbReference type="ARBA" id="ARBA00022475"/>
    </source>
</evidence>
<comment type="subcellular location">
    <subcellularLocation>
        <location evidence="2 19">Cell membrane</location>
        <topology evidence="2 19">Multi-pass membrane protein</topology>
    </subcellularLocation>
</comment>
<comment type="function">
    <text evidence="14 19">Joins adenosylcobinamide-GDP and alpha-ribazole to generate adenosylcobalamin (Ado-cobalamin). Also synthesizes adenosylcobalamin 5'-phosphate from adenosylcobinamide-GDP and alpha-ribazole 5'-phosphate.</text>
</comment>
<evidence type="ECO:0000256" key="9">
    <source>
        <dbReference type="ARBA" id="ARBA00022679"/>
    </source>
</evidence>
<dbReference type="GO" id="GO:0051073">
    <property type="term" value="F:adenosylcobinamide-GDP ribazoletransferase activity"/>
    <property type="evidence" value="ECO:0007669"/>
    <property type="project" value="UniProtKB-UniRule"/>
</dbReference>
<protein>
    <recommendedName>
        <fullName evidence="6 19">Adenosylcobinamide-GDP ribazoletransferase</fullName>
        <ecNumber evidence="5 19">2.7.8.26</ecNumber>
    </recommendedName>
    <alternativeName>
        <fullName evidence="16 19">Cobalamin synthase</fullName>
    </alternativeName>
    <alternativeName>
        <fullName evidence="15 19">Cobalamin-5'-phosphate synthase</fullName>
    </alternativeName>
</protein>
<evidence type="ECO:0000256" key="15">
    <source>
        <dbReference type="ARBA" id="ARBA00032605"/>
    </source>
</evidence>
<keyword evidence="9 19" id="KW-0808">Transferase</keyword>
<accession>A0A9Q2FM88</accession>
<evidence type="ECO:0000256" key="2">
    <source>
        <dbReference type="ARBA" id="ARBA00004651"/>
    </source>
</evidence>
<dbReference type="NCBIfam" id="TIGR00317">
    <property type="entry name" value="cobS"/>
    <property type="match status" value="1"/>
</dbReference>
<evidence type="ECO:0000256" key="14">
    <source>
        <dbReference type="ARBA" id="ARBA00025228"/>
    </source>
</evidence>
<keyword evidence="12 19" id="KW-1133">Transmembrane helix</keyword>
<evidence type="ECO:0000256" key="6">
    <source>
        <dbReference type="ARBA" id="ARBA00015850"/>
    </source>
</evidence>
<evidence type="ECO:0000256" key="17">
    <source>
        <dbReference type="ARBA" id="ARBA00048623"/>
    </source>
</evidence>
<evidence type="ECO:0000256" key="8">
    <source>
        <dbReference type="ARBA" id="ARBA00022573"/>
    </source>
</evidence>
<dbReference type="InterPro" id="IPR003805">
    <property type="entry name" value="CobS"/>
</dbReference>
<evidence type="ECO:0000256" key="11">
    <source>
        <dbReference type="ARBA" id="ARBA00022842"/>
    </source>
</evidence>
<comment type="similarity">
    <text evidence="4 19">Belongs to the CobS family.</text>
</comment>
<comment type="catalytic activity">
    <reaction evidence="18 19">
        <text>alpha-ribazole 5'-phosphate + adenosylcob(III)inamide-GDP = adenosylcob(III)alamin 5'-phosphate + GMP + H(+)</text>
        <dbReference type="Rhea" id="RHEA:23560"/>
        <dbReference type="ChEBI" id="CHEBI:15378"/>
        <dbReference type="ChEBI" id="CHEBI:57918"/>
        <dbReference type="ChEBI" id="CHEBI:58115"/>
        <dbReference type="ChEBI" id="CHEBI:60487"/>
        <dbReference type="ChEBI" id="CHEBI:60493"/>
        <dbReference type="EC" id="2.7.8.26"/>
    </reaction>
</comment>
<dbReference type="GO" id="GO:0009236">
    <property type="term" value="P:cobalamin biosynthetic process"/>
    <property type="evidence" value="ECO:0007669"/>
    <property type="project" value="UniProtKB-UniRule"/>
</dbReference>
<proteinExistence type="inferred from homology"/>
<comment type="caution">
    <text evidence="20">The sequence shown here is derived from an EMBL/GenBank/DDBJ whole genome shotgun (WGS) entry which is preliminary data.</text>
</comment>
<evidence type="ECO:0000256" key="4">
    <source>
        <dbReference type="ARBA" id="ARBA00010561"/>
    </source>
</evidence>
<feature type="transmembrane region" description="Helical" evidence="19">
    <location>
        <begin position="115"/>
        <end position="133"/>
    </location>
</feature>
<evidence type="ECO:0000256" key="18">
    <source>
        <dbReference type="ARBA" id="ARBA00049504"/>
    </source>
</evidence>
<dbReference type="EC" id="2.7.8.26" evidence="5 19"/>
<evidence type="ECO:0000256" key="16">
    <source>
        <dbReference type="ARBA" id="ARBA00032853"/>
    </source>
</evidence>
<evidence type="ECO:0000256" key="10">
    <source>
        <dbReference type="ARBA" id="ARBA00022692"/>
    </source>
</evidence>
<sequence>MKLWRTIREDIACGAGLLTRLPLGWLRVTGEEWSLSRSVWCWPLIGAFVGVLTGLVFLGLCAVHVPVTVAAVWSIAIQILLTGGLHEDGLADMADGCGGGYTAERRLEIMRDSRIGSYGALALGVCLLIRVTALAALPIILVIPALALTGTLSRAVLPLLPFTLRPARDNGLARQLERLTRNQVLGCLFSAFCVTVLCVSSRIAVLTCLLSLCVAAVSRATAKRFLNGYTGDVLGATASITECVILTALVATGNS</sequence>
<dbReference type="PANTHER" id="PTHR34148:SF1">
    <property type="entry name" value="ADENOSYLCOBINAMIDE-GDP RIBAZOLETRANSFERASE"/>
    <property type="match status" value="1"/>
</dbReference>
<evidence type="ECO:0000256" key="12">
    <source>
        <dbReference type="ARBA" id="ARBA00022989"/>
    </source>
</evidence>
<evidence type="ECO:0000256" key="3">
    <source>
        <dbReference type="ARBA" id="ARBA00004663"/>
    </source>
</evidence>
<evidence type="ECO:0000313" key="20">
    <source>
        <dbReference type="EMBL" id="MBF0870981.1"/>
    </source>
</evidence>